<dbReference type="EMBL" id="BAABME010005161">
    <property type="protein sequence ID" value="GAA0164807.1"/>
    <property type="molecule type" value="Genomic_DNA"/>
</dbReference>
<keyword evidence="2" id="KW-1185">Reference proteome</keyword>
<sequence>MMEGYYIQSKMKRKDFEQVNDDFSDFSISSPARKIRRLDAELPPINEEEVMEVPIIEHYEPELDFGNNVERVGGGRGGSGRGIVIEELPNDLENDERAIVVFNPVNLPFVASPSNFSVTVNPDLISGFMICVSCADQMMCTYQQSNPFRQADNGTTERDENSATTNNCMAVVPWMPYQVPSSAAVELSSQNDVNDMMDAEETQTATMEVEDSNPTFDPSSVRESGTVWNEGIHQWQQQHCMMPQLPENTSTPVVWFR</sequence>
<organism evidence="1 2">
    <name type="scientific">Lithospermum erythrorhizon</name>
    <name type="common">Purple gromwell</name>
    <name type="synonym">Lithospermum officinale var. erythrorhizon</name>
    <dbReference type="NCBI Taxonomy" id="34254"/>
    <lineage>
        <taxon>Eukaryota</taxon>
        <taxon>Viridiplantae</taxon>
        <taxon>Streptophyta</taxon>
        <taxon>Embryophyta</taxon>
        <taxon>Tracheophyta</taxon>
        <taxon>Spermatophyta</taxon>
        <taxon>Magnoliopsida</taxon>
        <taxon>eudicotyledons</taxon>
        <taxon>Gunneridae</taxon>
        <taxon>Pentapetalae</taxon>
        <taxon>asterids</taxon>
        <taxon>lamiids</taxon>
        <taxon>Boraginales</taxon>
        <taxon>Boraginaceae</taxon>
        <taxon>Boraginoideae</taxon>
        <taxon>Lithospermeae</taxon>
        <taxon>Lithospermum</taxon>
    </lineage>
</organism>
<reference evidence="1 2" key="1">
    <citation type="submission" date="2024-01" db="EMBL/GenBank/DDBJ databases">
        <title>The complete chloroplast genome sequence of Lithospermum erythrorhizon: insights into the phylogenetic relationship among Boraginaceae species and the maternal lineages of purple gromwells.</title>
        <authorList>
            <person name="Okada T."/>
            <person name="Watanabe K."/>
        </authorList>
    </citation>
    <scope>NUCLEOTIDE SEQUENCE [LARGE SCALE GENOMIC DNA]</scope>
</reference>
<comment type="caution">
    <text evidence="1">The sequence shown here is derived from an EMBL/GenBank/DDBJ whole genome shotgun (WGS) entry which is preliminary data.</text>
</comment>
<dbReference type="Proteomes" id="UP001454036">
    <property type="component" value="Unassembled WGS sequence"/>
</dbReference>
<gene>
    <name evidence="1" type="ORF">LIER_20356</name>
</gene>
<evidence type="ECO:0000313" key="2">
    <source>
        <dbReference type="Proteomes" id="UP001454036"/>
    </source>
</evidence>
<evidence type="ECO:0000313" key="1">
    <source>
        <dbReference type="EMBL" id="GAA0164807.1"/>
    </source>
</evidence>
<dbReference type="PANTHER" id="PTHR35510">
    <property type="entry name" value="DBH-LIKE MONOOXYGENASE"/>
    <property type="match status" value="1"/>
</dbReference>
<dbReference type="PANTHER" id="PTHR35510:SF1">
    <property type="entry name" value="DBH-LIKE MONOOXYGENASE"/>
    <property type="match status" value="1"/>
</dbReference>
<accession>A0AAV3QPA7</accession>
<dbReference type="AlphaFoldDB" id="A0AAV3QPA7"/>
<protein>
    <submittedName>
        <fullName evidence="1">Oxygenase</fullName>
    </submittedName>
</protein>
<proteinExistence type="predicted"/>
<name>A0AAV3QPA7_LITER</name>